<dbReference type="Proteomes" id="UP001236657">
    <property type="component" value="Chromosome"/>
</dbReference>
<keyword evidence="12" id="KW-1185">Reference proteome</keyword>
<dbReference type="SUPFAM" id="SSF53155">
    <property type="entry name" value="Methylated DNA-protein cysteine methyltransferase domain"/>
    <property type="match status" value="1"/>
</dbReference>
<gene>
    <name evidence="11" type="ORF">RCF98_04500</name>
</gene>
<feature type="domain" description="Methylguanine DNA methyltransferase ribonuclease-like" evidence="10">
    <location>
        <begin position="11"/>
        <end position="79"/>
    </location>
</feature>
<evidence type="ECO:0000256" key="4">
    <source>
        <dbReference type="ARBA" id="ARBA00022679"/>
    </source>
</evidence>
<dbReference type="NCBIfam" id="TIGR00589">
    <property type="entry name" value="ogt"/>
    <property type="match status" value="1"/>
</dbReference>
<dbReference type="CDD" id="cd06445">
    <property type="entry name" value="ATase"/>
    <property type="match status" value="1"/>
</dbReference>
<evidence type="ECO:0000256" key="5">
    <source>
        <dbReference type="ARBA" id="ARBA00022763"/>
    </source>
</evidence>
<evidence type="ECO:0000259" key="9">
    <source>
        <dbReference type="Pfam" id="PF01035"/>
    </source>
</evidence>
<dbReference type="InterPro" id="IPR036217">
    <property type="entry name" value="MethylDNA_cys_MeTrfase_DNAb"/>
</dbReference>
<comment type="catalytic activity">
    <reaction evidence="1 8">
        <text>a 4-O-methyl-thymidine in DNA + L-cysteinyl-[protein] = a thymidine in DNA + S-methyl-L-cysteinyl-[protein]</text>
        <dbReference type="Rhea" id="RHEA:53428"/>
        <dbReference type="Rhea" id="RHEA-COMP:10131"/>
        <dbReference type="Rhea" id="RHEA-COMP:10132"/>
        <dbReference type="Rhea" id="RHEA-COMP:13555"/>
        <dbReference type="Rhea" id="RHEA-COMP:13556"/>
        <dbReference type="ChEBI" id="CHEBI:29950"/>
        <dbReference type="ChEBI" id="CHEBI:82612"/>
        <dbReference type="ChEBI" id="CHEBI:137386"/>
        <dbReference type="ChEBI" id="CHEBI:137387"/>
        <dbReference type="EC" id="2.1.1.63"/>
    </reaction>
</comment>
<keyword evidence="3 8" id="KW-0489">Methyltransferase</keyword>
<dbReference type="InterPro" id="IPR014048">
    <property type="entry name" value="MethylDNA_cys_MeTrfase_DNA-bd"/>
</dbReference>
<dbReference type="GO" id="GO:0003908">
    <property type="term" value="F:methylated-DNA-[protein]-cysteine S-methyltransferase activity"/>
    <property type="evidence" value="ECO:0007669"/>
    <property type="project" value="UniProtKB-EC"/>
</dbReference>
<dbReference type="InterPro" id="IPR001497">
    <property type="entry name" value="MethylDNA_cys_MeTrfase_AS"/>
</dbReference>
<evidence type="ECO:0000256" key="7">
    <source>
        <dbReference type="ARBA" id="ARBA00049348"/>
    </source>
</evidence>
<dbReference type="SUPFAM" id="SSF46767">
    <property type="entry name" value="Methylated DNA-protein cysteine methyltransferase, C-terminal domain"/>
    <property type="match status" value="1"/>
</dbReference>
<comment type="similarity">
    <text evidence="8">Belongs to the MGMT family.</text>
</comment>
<proteinExistence type="inferred from homology"/>
<keyword evidence="6 8" id="KW-0234">DNA repair</keyword>
<protein>
    <recommendedName>
        <fullName evidence="8">Methylated-DNA--protein-cysteine methyltransferase</fullName>
        <ecNumber evidence="8">2.1.1.63</ecNumber>
    </recommendedName>
    <alternativeName>
        <fullName evidence="8">6-O-methylguanine-DNA methyltransferase</fullName>
        <shortName evidence="8">MGMT</shortName>
    </alternativeName>
    <alternativeName>
        <fullName evidence="8">O-6-methylguanine-DNA-alkyltransferase</fullName>
    </alternativeName>
</protein>
<keyword evidence="4 8" id="KW-0808">Transferase</keyword>
<dbReference type="EC" id="2.1.1.63" evidence="8"/>
<dbReference type="PROSITE" id="PS00374">
    <property type="entry name" value="MGMT"/>
    <property type="match status" value="1"/>
</dbReference>
<dbReference type="GO" id="GO:0032259">
    <property type="term" value="P:methylation"/>
    <property type="evidence" value="ECO:0007669"/>
    <property type="project" value="UniProtKB-KW"/>
</dbReference>
<dbReference type="Pfam" id="PF02870">
    <property type="entry name" value="Methyltransf_1N"/>
    <property type="match status" value="1"/>
</dbReference>
<comment type="catalytic activity">
    <reaction evidence="7 8">
        <text>a 6-O-methyl-2'-deoxyguanosine in DNA + L-cysteinyl-[protein] = S-methyl-L-cysteinyl-[protein] + a 2'-deoxyguanosine in DNA</text>
        <dbReference type="Rhea" id="RHEA:24000"/>
        <dbReference type="Rhea" id="RHEA-COMP:10131"/>
        <dbReference type="Rhea" id="RHEA-COMP:10132"/>
        <dbReference type="Rhea" id="RHEA-COMP:11367"/>
        <dbReference type="Rhea" id="RHEA-COMP:11368"/>
        <dbReference type="ChEBI" id="CHEBI:29950"/>
        <dbReference type="ChEBI" id="CHEBI:82612"/>
        <dbReference type="ChEBI" id="CHEBI:85445"/>
        <dbReference type="ChEBI" id="CHEBI:85448"/>
        <dbReference type="EC" id="2.1.1.63"/>
    </reaction>
</comment>
<evidence type="ECO:0000256" key="3">
    <source>
        <dbReference type="ARBA" id="ARBA00022603"/>
    </source>
</evidence>
<reference evidence="11 12" key="1">
    <citation type="submission" date="2023-08" db="EMBL/GenBank/DDBJ databases">
        <title>New molecular markers tilS and rpoB for phylogenetic and monitoring studies of the genus Thiothrix biodiversity.</title>
        <authorList>
            <person name="Ravin N.V."/>
            <person name="Smolyakov D."/>
            <person name="Markov N.D."/>
            <person name="Beletsky A.V."/>
            <person name="Mardanov A.V."/>
            <person name="Rudenko T.S."/>
            <person name="Grabovich M.Y."/>
        </authorList>
    </citation>
    <scope>NUCLEOTIDE SEQUENCE [LARGE SCALE GENOMIC DNA]</scope>
    <source>
        <strain evidence="11 12">MK1</strain>
    </source>
</reference>
<comment type="subcellular location">
    <subcellularLocation>
        <location evidence="8">Cytoplasm</location>
    </subcellularLocation>
</comment>
<evidence type="ECO:0000256" key="2">
    <source>
        <dbReference type="ARBA" id="ARBA00022490"/>
    </source>
</evidence>
<comment type="function">
    <text evidence="8">Involved in the cellular defense against the biological effects of O6-methylguanine (O6-MeG) and O4-methylthymine (O4-MeT) in DNA. Repairs the methylated nucleobase in DNA by stoichiometrically transferring the methyl group to a cysteine residue in the enzyme. This is a suicide reaction: the enzyme is irreversibly inactivated.</text>
</comment>
<dbReference type="Gene3D" id="1.10.10.10">
    <property type="entry name" value="Winged helix-like DNA-binding domain superfamily/Winged helix DNA-binding domain"/>
    <property type="match status" value="1"/>
</dbReference>
<dbReference type="Gene3D" id="3.30.160.70">
    <property type="entry name" value="Methylated DNA-protein cysteine methyltransferase domain"/>
    <property type="match status" value="1"/>
</dbReference>
<accession>A0ABY9MSJ0</accession>
<evidence type="ECO:0000313" key="11">
    <source>
        <dbReference type="EMBL" id="WML91602.1"/>
    </source>
</evidence>
<evidence type="ECO:0000256" key="6">
    <source>
        <dbReference type="ARBA" id="ARBA00023204"/>
    </source>
</evidence>
<dbReference type="InterPro" id="IPR036631">
    <property type="entry name" value="MGMT_N_sf"/>
</dbReference>
<feature type="active site" description="Nucleophile; methyl group acceptor" evidence="8">
    <location>
        <position position="135"/>
    </location>
</feature>
<evidence type="ECO:0000256" key="1">
    <source>
        <dbReference type="ARBA" id="ARBA00001286"/>
    </source>
</evidence>
<dbReference type="InterPro" id="IPR023546">
    <property type="entry name" value="MGMT"/>
</dbReference>
<comment type="miscellaneous">
    <text evidence="8">This enzyme catalyzes only one turnover and therefore is not strictly catalytic. According to one definition, an enzyme is a biocatalyst that acts repeatedly and over many reaction cycles.</text>
</comment>
<evidence type="ECO:0000256" key="8">
    <source>
        <dbReference type="HAMAP-Rule" id="MF_00772"/>
    </source>
</evidence>
<dbReference type="InterPro" id="IPR036388">
    <property type="entry name" value="WH-like_DNA-bd_sf"/>
</dbReference>
<evidence type="ECO:0000259" key="10">
    <source>
        <dbReference type="Pfam" id="PF02870"/>
    </source>
</evidence>
<keyword evidence="2 8" id="KW-0963">Cytoplasm</keyword>
<dbReference type="PANTHER" id="PTHR10815">
    <property type="entry name" value="METHYLATED-DNA--PROTEIN-CYSTEINE METHYLTRANSFERASE"/>
    <property type="match status" value="1"/>
</dbReference>
<dbReference type="PANTHER" id="PTHR10815:SF5">
    <property type="entry name" value="METHYLATED-DNA--PROTEIN-CYSTEINE METHYLTRANSFERASE"/>
    <property type="match status" value="1"/>
</dbReference>
<dbReference type="InterPro" id="IPR008332">
    <property type="entry name" value="MethylG_MeTrfase_N"/>
</dbReference>
<dbReference type="EMBL" id="CP133218">
    <property type="protein sequence ID" value="WML91602.1"/>
    <property type="molecule type" value="Genomic_DNA"/>
</dbReference>
<organism evidence="11 12">
    <name type="scientific">Thiothrix lacustris</name>
    <dbReference type="NCBI Taxonomy" id="525917"/>
    <lineage>
        <taxon>Bacteria</taxon>
        <taxon>Pseudomonadati</taxon>
        <taxon>Pseudomonadota</taxon>
        <taxon>Gammaproteobacteria</taxon>
        <taxon>Thiotrichales</taxon>
        <taxon>Thiotrichaceae</taxon>
        <taxon>Thiothrix</taxon>
    </lineage>
</organism>
<keyword evidence="5 8" id="KW-0227">DNA damage</keyword>
<dbReference type="HAMAP" id="MF_00772">
    <property type="entry name" value="OGT"/>
    <property type="match status" value="1"/>
</dbReference>
<feature type="domain" description="Methylated-DNA-[protein]-cysteine S-methyltransferase DNA binding" evidence="9">
    <location>
        <begin position="84"/>
        <end position="163"/>
    </location>
</feature>
<dbReference type="RefSeq" id="WP_308896420.1">
    <property type="nucleotide sequence ID" value="NZ_CP133218.1"/>
</dbReference>
<sequence length="180" mass="19451">MNSLPVGICFQTWDAPVGRLFIAADGEALRAVAFEGNWPRIRSTLGNVQEQTHPLIEQTIAQLQAYFAGKRQAFDVPLLLAGTDFQQRTWQALRTIPYGETRSYSEQAGAIGQPQAVRAIGHTNGLNPISIVVPCHRVIAKSGKLAGYAGGLAAKQFLLDLEQFTGLGSLPGRPPALRSE</sequence>
<evidence type="ECO:0000313" key="12">
    <source>
        <dbReference type="Proteomes" id="UP001236657"/>
    </source>
</evidence>
<dbReference type="Pfam" id="PF01035">
    <property type="entry name" value="DNA_binding_1"/>
    <property type="match status" value="1"/>
</dbReference>
<name>A0ABY9MSJ0_9GAMM</name>